<reference evidence="1 2" key="1">
    <citation type="journal article" date="2015" name="Genome Announc.">
        <title>Draft Genome of the Euendolithic (true boring) Cyanobacterium Mastigocoleus testarum strain BC008.</title>
        <authorList>
            <person name="Guida B.S."/>
            <person name="Garcia-Pichel F."/>
        </authorList>
    </citation>
    <scope>NUCLEOTIDE SEQUENCE [LARGE SCALE GENOMIC DNA]</scope>
    <source>
        <strain evidence="1 2">BC008</strain>
    </source>
</reference>
<evidence type="ECO:0000313" key="2">
    <source>
        <dbReference type="Proteomes" id="UP000053372"/>
    </source>
</evidence>
<sequence length="85" mass="9864">MRNNSHRTILDYDWEHPKCVKTYFVIASVMKWTEAITKSRCCDCFLLNGDAALTLRYASYALRARCANAMTIYILVNLQNWDAPL</sequence>
<protein>
    <submittedName>
        <fullName evidence="1">Uncharacterized protein</fullName>
    </submittedName>
</protein>
<keyword evidence="2" id="KW-1185">Reference proteome</keyword>
<gene>
    <name evidence="1" type="ORF">BC008_24665</name>
</gene>
<dbReference type="Proteomes" id="UP000053372">
    <property type="component" value="Unassembled WGS sequence"/>
</dbReference>
<dbReference type="EMBL" id="LMTZ01000099">
    <property type="protein sequence ID" value="KST66168.1"/>
    <property type="molecule type" value="Genomic_DNA"/>
</dbReference>
<proteinExistence type="predicted"/>
<evidence type="ECO:0000313" key="1">
    <source>
        <dbReference type="EMBL" id="KST66168.1"/>
    </source>
</evidence>
<dbReference type="AlphaFoldDB" id="A0A0V7ZP03"/>
<organism evidence="1 2">
    <name type="scientific">Mastigocoleus testarum BC008</name>
    <dbReference type="NCBI Taxonomy" id="371196"/>
    <lineage>
        <taxon>Bacteria</taxon>
        <taxon>Bacillati</taxon>
        <taxon>Cyanobacteriota</taxon>
        <taxon>Cyanophyceae</taxon>
        <taxon>Nostocales</taxon>
        <taxon>Hapalosiphonaceae</taxon>
        <taxon>Mastigocoleus</taxon>
    </lineage>
</organism>
<accession>A0A0V7ZP03</accession>
<name>A0A0V7ZP03_9CYAN</name>
<comment type="caution">
    <text evidence="1">The sequence shown here is derived from an EMBL/GenBank/DDBJ whole genome shotgun (WGS) entry which is preliminary data.</text>
</comment>